<dbReference type="Proteomes" id="UP001212602">
    <property type="component" value="Unassembled WGS sequence"/>
</dbReference>
<dbReference type="RefSeq" id="WP_271429560.1">
    <property type="nucleotide sequence ID" value="NZ_JAQIPB010000009.1"/>
</dbReference>
<evidence type="ECO:0000313" key="3">
    <source>
        <dbReference type="Proteomes" id="UP001212602"/>
    </source>
</evidence>
<feature type="signal peptide" evidence="1">
    <location>
        <begin position="1"/>
        <end position="21"/>
    </location>
</feature>
<feature type="chain" id="PRO_5042102575" evidence="1">
    <location>
        <begin position="22"/>
        <end position="312"/>
    </location>
</feature>
<evidence type="ECO:0000256" key="1">
    <source>
        <dbReference type="SAM" id="SignalP"/>
    </source>
</evidence>
<keyword evidence="3" id="KW-1185">Reference proteome</keyword>
<dbReference type="PROSITE" id="PS51257">
    <property type="entry name" value="PROKAR_LIPOPROTEIN"/>
    <property type="match status" value="1"/>
</dbReference>
<dbReference type="InterPro" id="IPR014547">
    <property type="entry name" value="UCP028477"/>
</dbReference>
<keyword evidence="1" id="KW-0732">Signal</keyword>
<dbReference type="EMBL" id="JAQIPB010000009">
    <property type="protein sequence ID" value="MDA7418343.1"/>
    <property type="molecule type" value="Genomic_DNA"/>
</dbReference>
<name>A0AAE3NBK4_9BURK</name>
<evidence type="ECO:0000313" key="2">
    <source>
        <dbReference type="EMBL" id="MDA7418343.1"/>
    </source>
</evidence>
<gene>
    <name evidence="2" type="ORF">PGB34_18400</name>
</gene>
<organism evidence="2 3">
    <name type="scientific">Xenophilus arseniciresistens</name>
    <dbReference type="NCBI Taxonomy" id="1283306"/>
    <lineage>
        <taxon>Bacteria</taxon>
        <taxon>Pseudomonadati</taxon>
        <taxon>Pseudomonadota</taxon>
        <taxon>Betaproteobacteria</taxon>
        <taxon>Burkholderiales</taxon>
        <taxon>Comamonadaceae</taxon>
        <taxon>Xenophilus</taxon>
    </lineage>
</organism>
<dbReference type="Pfam" id="PF09916">
    <property type="entry name" value="DUF2145"/>
    <property type="match status" value="1"/>
</dbReference>
<proteinExistence type="predicted"/>
<comment type="caution">
    <text evidence="2">The sequence shown here is derived from an EMBL/GenBank/DDBJ whole genome shotgun (WGS) entry which is preliminary data.</text>
</comment>
<protein>
    <submittedName>
        <fullName evidence="2">DUF2145 domain-containing protein</fullName>
    </submittedName>
</protein>
<dbReference type="AlphaFoldDB" id="A0AAE3NBK4"/>
<dbReference type="PIRSF" id="PIRSF028477">
    <property type="entry name" value="UCP028477"/>
    <property type="match status" value="1"/>
</dbReference>
<accession>A0AAE3NBK4</accession>
<reference evidence="2" key="1">
    <citation type="submission" date="2023-01" db="EMBL/GenBank/DDBJ databases">
        <title>Xenophilus mangrovi sp. nov., isolated from soil of Mangrove nature reserve.</title>
        <authorList>
            <person name="Xu S."/>
            <person name="Liu Z."/>
            <person name="Xu Y."/>
        </authorList>
    </citation>
    <scope>NUCLEOTIDE SEQUENCE</scope>
    <source>
        <strain evidence="2">YW8</strain>
    </source>
</reference>
<sequence length="312" mass="34088">MSLRRALAAGLAAGACLAAQASGIGTAVGFHSGLLTPFCQPTKTQRPGAQDRVLRFAGAVQEVLSASGQEVALISRSGLDLRRFGLRYSHAGVMLKDGGEVPWSVRQLYFDCDEGRPRLFDQGLAGFLMSADSPDLAHVSIVFLPREAADALLLAAQDRQRALRLLAATYSANAYPFSLRYQNCNQWVAELLATAWGALPDGPDLRQRAQDWLRAEHYRPTPVHIDSHLTKFAGGFMPLLHLDDHPSDAQLGMTLDVSLPAALEAFVHARWPQARRVELCLERHQVLAREGWAPMDAGCQARAADRVVARFD</sequence>